<feature type="region of interest" description="Disordered" evidence="1">
    <location>
        <begin position="104"/>
        <end position="134"/>
    </location>
</feature>
<feature type="transmembrane region" description="Helical" evidence="2">
    <location>
        <begin position="26"/>
        <end position="45"/>
    </location>
</feature>
<evidence type="ECO:0000313" key="3">
    <source>
        <dbReference type="EMBL" id="TYS55674.1"/>
    </source>
</evidence>
<dbReference type="InterPro" id="IPR049646">
    <property type="entry name" value="GvpT/GvpP-like"/>
</dbReference>
<keyword evidence="2" id="KW-1133">Transmembrane helix</keyword>
<keyword evidence="2" id="KW-0472">Membrane</keyword>
<comment type="caution">
    <text evidence="3">The sequence shown here is derived from an EMBL/GenBank/DDBJ whole genome shotgun (WGS) entry which is preliminary data.</text>
</comment>
<reference evidence="3 4" key="1">
    <citation type="submission" date="2019-08" db="EMBL/GenBank/DDBJ databases">
        <title>Bacillus genomes from the desert of Cuatro Cienegas, Coahuila.</title>
        <authorList>
            <person name="Olmedo-Alvarez G."/>
        </authorList>
    </citation>
    <scope>NUCLEOTIDE SEQUENCE [LARGE SCALE GENOMIC DNA]</scope>
    <source>
        <strain evidence="3 4">CH88_3T</strain>
    </source>
</reference>
<dbReference type="RefSeq" id="WP_148966905.1">
    <property type="nucleotide sequence ID" value="NZ_JBNIKZ010000005.1"/>
</dbReference>
<dbReference type="NCBIfam" id="NF041669">
    <property type="entry name" value="GvpT"/>
    <property type="match status" value="1"/>
</dbReference>
<evidence type="ECO:0000256" key="2">
    <source>
        <dbReference type="SAM" id="Phobius"/>
    </source>
</evidence>
<keyword evidence="2" id="KW-0812">Transmembrane</keyword>
<name>A0AA94WN60_9BACI</name>
<protein>
    <submittedName>
        <fullName evidence="3">Gas vesicle protein GvpP</fullName>
    </submittedName>
</protein>
<feature type="region of interest" description="Disordered" evidence="1">
    <location>
        <begin position="1"/>
        <end position="24"/>
    </location>
</feature>
<accession>A0AA94WN60</accession>
<evidence type="ECO:0000313" key="4">
    <source>
        <dbReference type="Proteomes" id="UP000323393"/>
    </source>
</evidence>
<evidence type="ECO:0000256" key="1">
    <source>
        <dbReference type="SAM" id="MobiDB-lite"/>
    </source>
</evidence>
<sequence>MAVKEKNEQQEEKNEQQEEKNDRSNYSINLAIVGGVVGAGIGLLSSPGTSKKIFKNIGESEVVKVAGNQLRRSAQEMLAAQAQSGIKQLASGYMGKNVVSLLSPLKSDEKKKSKADDTSSELDEIKEENKNINNRLDKIENMLGELVDSKK</sequence>
<organism evidence="3 4">
    <name type="scientific">Sutcliffiella horikoshii</name>
    <dbReference type="NCBI Taxonomy" id="79883"/>
    <lineage>
        <taxon>Bacteria</taxon>
        <taxon>Bacillati</taxon>
        <taxon>Bacillota</taxon>
        <taxon>Bacilli</taxon>
        <taxon>Bacillales</taxon>
        <taxon>Bacillaceae</taxon>
        <taxon>Sutcliffiella</taxon>
    </lineage>
</organism>
<feature type="compositionally biased region" description="Basic and acidic residues" evidence="1">
    <location>
        <begin position="1"/>
        <end position="23"/>
    </location>
</feature>
<feature type="compositionally biased region" description="Basic and acidic residues" evidence="1">
    <location>
        <begin position="106"/>
        <end position="117"/>
    </location>
</feature>
<gene>
    <name evidence="3" type="ORF">FZC74_18150</name>
</gene>
<dbReference type="AlphaFoldDB" id="A0AA94WN60"/>
<proteinExistence type="predicted"/>
<dbReference type="EMBL" id="VTEU01000010">
    <property type="protein sequence ID" value="TYS55674.1"/>
    <property type="molecule type" value="Genomic_DNA"/>
</dbReference>
<dbReference type="Proteomes" id="UP000323393">
    <property type="component" value="Unassembled WGS sequence"/>
</dbReference>